<reference evidence="1" key="1">
    <citation type="submission" date="2023-03" db="EMBL/GenBank/DDBJ databases">
        <title>Massive genome expansion in bonnet fungi (Mycena s.s.) driven by repeated elements and novel gene families across ecological guilds.</title>
        <authorList>
            <consortium name="Lawrence Berkeley National Laboratory"/>
            <person name="Harder C.B."/>
            <person name="Miyauchi S."/>
            <person name="Viragh M."/>
            <person name="Kuo A."/>
            <person name="Thoen E."/>
            <person name="Andreopoulos B."/>
            <person name="Lu D."/>
            <person name="Skrede I."/>
            <person name="Drula E."/>
            <person name="Henrissat B."/>
            <person name="Morin E."/>
            <person name="Kohler A."/>
            <person name="Barry K."/>
            <person name="LaButti K."/>
            <person name="Morin E."/>
            <person name="Salamov A."/>
            <person name="Lipzen A."/>
            <person name="Mereny Z."/>
            <person name="Hegedus B."/>
            <person name="Baldrian P."/>
            <person name="Stursova M."/>
            <person name="Weitz H."/>
            <person name="Taylor A."/>
            <person name="Grigoriev I.V."/>
            <person name="Nagy L.G."/>
            <person name="Martin F."/>
            <person name="Kauserud H."/>
        </authorList>
    </citation>
    <scope>NUCLEOTIDE SEQUENCE</scope>
    <source>
        <strain evidence="1">CBHHK067</strain>
    </source>
</reference>
<dbReference type="AlphaFoldDB" id="A0AAD7G400"/>
<proteinExistence type="predicted"/>
<feature type="non-terminal residue" evidence="1">
    <location>
        <position position="1"/>
    </location>
</feature>
<protein>
    <submittedName>
        <fullName evidence="1">Uncharacterized protein</fullName>
    </submittedName>
</protein>
<sequence length="91" mass="10415">VGKALNTHKDAICWALEVYNVAAAMLNSPRTRLSYNTVINNVTLAEFDWLCETRQDIRALSWADLVRREAGVLHFGIVHSEEERVWCDVEI</sequence>
<evidence type="ECO:0000313" key="1">
    <source>
        <dbReference type="EMBL" id="KAJ7652929.1"/>
    </source>
</evidence>
<dbReference type="Proteomes" id="UP001221757">
    <property type="component" value="Unassembled WGS sequence"/>
</dbReference>
<accession>A0AAD7G400</accession>
<name>A0AAD7G400_MYCRO</name>
<gene>
    <name evidence="1" type="ORF">B0H17DRAFT_957725</name>
</gene>
<keyword evidence="2" id="KW-1185">Reference proteome</keyword>
<organism evidence="1 2">
    <name type="scientific">Mycena rosella</name>
    <name type="common">Pink bonnet</name>
    <name type="synonym">Agaricus rosellus</name>
    <dbReference type="NCBI Taxonomy" id="1033263"/>
    <lineage>
        <taxon>Eukaryota</taxon>
        <taxon>Fungi</taxon>
        <taxon>Dikarya</taxon>
        <taxon>Basidiomycota</taxon>
        <taxon>Agaricomycotina</taxon>
        <taxon>Agaricomycetes</taxon>
        <taxon>Agaricomycetidae</taxon>
        <taxon>Agaricales</taxon>
        <taxon>Marasmiineae</taxon>
        <taxon>Mycenaceae</taxon>
        <taxon>Mycena</taxon>
    </lineage>
</organism>
<evidence type="ECO:0000313" key="2">
    <source>
        <dbReference type="Proteomes" id="UP001221757"/>
    </source>
</evidence>
<dbReference type="EMBL" id="JARKIE010000342">
    <property type="protein sequence ID" value="KAJ7652929.1"/>
    <property type="molecule type" value="Genomic_DNA"/>
</dbReference>
<comment type="caution">
    <text evidence="1">The sequence shown here is derived from an EMBL/GenBank/DDBJ whole genome shotgun (WGS) entry which is preliminary data.</text>
</comment>